<organism evidence="5">
    <name type="scientific">Caldilineaceae bacterium SB0664_bin_27</name>
    <dbReference type="NCBI Taxonomy" id="2605260"/>
    <lineage>
        <taxon>Bacteria</taxon>
        <taxon>Bacillati</taxon>
        <taxon>Chloroflexota</taxon>
        <taxon>Caldilineae</taxon>
        <taxon>Caldilineales</taxon>
        <taxon>Caldilineaceae</taxon>
    </lineage>
</organism>
<dbReference type="AlphaFoldDB" id="A0A6B0YWK9"/>
<evidence type="ECO:0000256" key="2">
    <source>
        <dbReference type="ARBA" id="ARBA00022801"/>
    </source>
</evidence>
<keyword evidence="2" id="KW-0378">Hydrolase</keyword>
<evidence type="ECO:0000313" key="5">
    <source>
        <dbReference type="EMBL" id="MXY95446.1"/>
    </source>
</evidence>
<dbReference type="PANTHER" id="PTHR46112">
    <property type="entry name" value="AMINOPEPTIDASE"/>
    <property type="match status" value="1"/>
</dbReference>
<dbReference type="GO" id="GO:0046872">
    <property type="term" value="F:metal ion binding"/>
    <property type="evidence" value="ECO:0007669"/>
    <property type="project" value="UniProtKB-KW"/>
</dbReference>
<dbReference type="InterPro" id="IPR001131">
    <property type="entry name" value="Peptidase_M24B_aminopep-P_CS"/>
</dbReference>
<dbReference type="GO" id="GO:0004177">
    <property type="term" value="F:aminopeptidase activity"/>
    <property type="evidence" value="ECO:0007669"/>
    <property type="project" value="UniProtKB-KW"/>
</dbReference>
<dbReference type="Pfam" id="PF00557">
    <property type="entry name" value="Peptidase_M24"/>
    <property type="match status" value="1"/>
</dbReference>
<proteinExistence type="inferred from homology"/>
<evidence type="ECO:0000259" key="4">
    <source>
        <dbReference type="Pfam" id="PF00557"/>
    </source>
</evidence>
<dbReference type="EMBL" id="VXRG01000152">
    <property type="protein sequence ID" value="MXY95446.1"/>
    <property type="molecule type" value="Genomic_DNA"/>
</dbReference>
<dbReference type="Gene3D" id="3.90.230.10">
    <property type="entry name" value="Creatinase/methionine aminopeptidase superfamily"/>
    <property type="match status" value="1"/>
</dbReference>
<dbReference type="SUPFAM" id="SSF55920">
    <property type="entry name" value="Creatinase/aminopeptidase"/>
    <property type="match status" value="1"/>
</dbReference>
<protein>
    <submittedName>
        <fullName evidence="5">Aminopeptidase P family protein</fullName>
    </submittedName>
</protein>
<gene>
    <name evidence="5" type="ORF">F4Y42_18545</name>
</gene>
<accession>A0A6B0YWK9</accession>
<comment type="similarity">
    <text evidence="3">Belongs to the peptidase M24B family.</text>
</comment>
<keyword evidence="5" id="KW-0645">Protease</keyword>
<dbReference type="InterPro" id="IPR000994">
    <property type="entry name" value="Pept_M24"/>
</dbReference>
<evidence type="ECO:0000256" key="3">
    <source>
        <dbReference type="RuleBase" id="RU000590"/>
    </source>
</evidence>
<sequence length="448" mass="49747">MASHVCILSHRMLAFTGIVGILAVPQKKSASSEMERKGMKRDLDRLMEERNLDGFLVLGEGHGPVMRYLTNGGFFEGALLLKPRGKEVTLVHGMMERDTAAATGLRTVNREDHFNRYELLKEFEGDRLAAGAAYISRAMEMVGLRGRVGVYGMQDAGASLALMAKVKEQIEDIEIVGEYGQTLFSQAFVTKDNAELEILRRAGRHTCSVVGDVQAFIQEHKVGRDETLLKADGEPLTIGDVKGFMRGRLHANGLQEDHGTIFSQGRDAGVPHNAGDPMMPLQLGRSIIFDIFPTTEEGYFHDMTRTWSLGYATDEVQEAYDQTKEIFDRVMAELELGRPMRDYQLMTCDYYESKGHKTARSHPGTEEGYVHSLGHGIGLEIHEGPNFSHAAGEQAVLLPGHVVTIEPGLYYPSRGYGVRVEDAVAYSEEGELIWLTDYPYDLVIPMNG</sequence>
<dbReference type="PROSITE" id="PS00491">
    <property type="entry name" value="PROLINE_PEPTIDASE"/>
    <property type="match status" value="1"/>
</dbReference>
<name>A0A6B0YWK9_9CHLR</name>
<reference evidence="5" key="1">
    <citation type="submission" date="2019-09" db="EMBL/GenBank/DDBJ databases">
        <title>Characterisation of the sponge microbiome using genome-centric metagenomics.</title>
        <authorList>
            <person name="Engelberts J.P."/>
            <person name="Robbins S.J."/>
            <person name="De Goeij J.M."/>
            <person name="Aranda M."/>
            <person name="Bell S.C."/>
            <person name="Webster N.S."/>
        </authorList>
    </citation>
    <scope>NUCLEOTIDE SEQUENCE</scope>
    <source>
        <strain evidence="5">SB0664_bin_27</strain>
    </source>
</reference>
<dbReference type="InterPro" id="IPR036005">
    <property type="entry name" value="Creatinase/aminopeptidase-like"/>
</dbReference>
<keyword evidence="1 3" id="KW-0479">Metal-binding</keyword>
<feature type="domain" description="Peptidase M24" evidence="4">
    <location>
        <begin position="198"/>
        <end position="425"/>
    </location>
</feature>
<dbReference type="InterPro" id="IPR050659">
    <property type="entry name" value="Peptidase_M24B"/>
</dbReference>
<dbReference type="PANTHER" id="PTHR46112:SF2">
    <property type="entry name" value="XAA-PRO AMINOPEPTIDASE P-RELATED"/>
    <property type="match status" value="1"/>
</dbReference>
<comment type="caution">
    <text evidence="5">The sequence shown here is derived from an EMBL/GenBank/DDBJ whole genome shotgun (WGS) entry which is preliminary data.</text>
</comment>
<evidence type="ECO:0000256" key="1">
    <source>
        <dbReference type="ARBA" id="ARBA00022723"/>
    </source>
</evidence>
<keyword evidence="5" id="KW-0031">Aminopeptidase</keyword>